<evidence type="ECO:0008006" key="4">
    <source>
        <dbReference type="Google" id="ProtNLM"/>
    </source>
</evidence>
<dbReference type="PANTHER" id="PTHR48081">
    <property type="entry name" value="AB HYDROLASE SUPERFAMILY PROTEIN C4A8.06C"/>
    <property type="match status" value="1"/>
</dbReference>
<dbReference type="AlphaFoldDB" id="A0AAD7MA56"/>
<accession>A0AAD7MA56</accession>
<dbReference type="InterPro" id="IPR050300">
    <property type="entry name" value="GDXG_lipolytic_enzyme"/>
</dbReference>
<evidence type="ECO:0000313" key="2">
    <source>
        <dbReference type="EMBL" id="KAJ7707583.1"/>
    </source>
</evidence>
<dbReference type="Gene3D" id="3.40.50.1820">
    <property type="entry name" value="alpha/beta hydrolase"/>
    <property type="match status" value="1"/>
</dbReference>
<keyword evidence="3" id="KW-1185">Reference proteome</keyword>
<dbReference type="PANTHER" id="PTHR48081:SF31">
    <property type="entry name" value="STERYL ACETYL HYDROLASE MUG81-RELATED"/>
    <property type="match status" value="1"/>
</dbReference>
<keyword evidence="1" id="KW-0378">Hydrolase</keyword>
<comment type="caution">
    <text evidence="2">The sequence shown here is derived from an EMBL/GenBank/DDBJ whole genome shotgun (WGS) entry which is preliminary data.</text>
</comment>
<evidence type="ECO:0000313" key="3">
    <source>
        <dbReference type="Proteomes" id="UP001221757"/>
    </source>
</evidence>
<dbReference type="SUPFAM" id="SSF53474">
    <property type="entry name" value="alpha/beta-Hydrolases"/>
    <property type="match status" value="1"/>
</dbReference>
<organism evidence="2 3">
    <name type="scientific">Mycena rosella</name>
    <name type="common">Pink bonnet</name>
    <name type="synonym">Agaricus rosellus</name>
    <dbReference type="NCBI Taxonomy" id="1033263"/>
    <lineage>
        <taxon>Eukaryota</taxon>
        <taxon>Fungi</taxon>
        <taxon>Dikarya</taxon>
        <taxon>Basidiomycota</taxon>
        <taxon>Agaricomycotina</taxon>
        <taxon>Agaricomycetes</taxon>
        <taxon>Agaricomycetidae</taxon>
        <taxon>Agaricales</taxon>
        <taxon>Marasmiineae</taxon>
        <taxon>Mycenaceae</taxon>
        <taxon>Mycena</taxon>
    </lineage>
</organism>
<name>A0AAD7MA56_MYCRO</name>
<proteinExistence type="predicted"/>
<gene>
    <name evidence="2" type="ORF">B0H17DRAFT_1325386</name>
</gene>
<sequence>MRLKAVGGCGSDSQHGFSFPESVAMNLTMIQLPFFMIYVSLLGRCSKKANGHPFNRVLNDKTEYYVLSYLSVQLQAISGSSLMAYANWAEQKKLKEVVDDLGDTRFGWVGPRETKHVVIYCHRGGFVGPLSGSQVEFWYRIQQALKKKKNLKLGVAVLQYSTYPAFFPTQLNELLLAIEHLMSMGVSPPKIRLAGDSAGANIIPQRLRWHLLNLALREYDDSFDLVPAKCFGLWTDTHLSTTPESHRVYIQPDTAPKGWLAGLHKITKRILITAGRNELLYDSIVGFSEAVKEVHGDVRLDMQDGGVHCDAMFDIGAGSTAPHSIEKRVTDWFAETLEKRKVQNYSSVVSFTAKRNVFLQCRCFGI</sequence>
<reference evidence="2" key="1">
    <citation type="submission" date="2023-03" db="EMBL/GenBank/DDBJ databases">
        <title>Massive genome expansion in bonnet fungi (Mycena s.s.) driven by repeated elements and novel gene families across ecological guilds.</title>
        <authorList>
            <consortium name="Lawrence Berkeley National Laboratory"/>
            <person name="Harder C.B."/>
            <person name="Miyauchi S."/>
            <person name="Viragh M."/>
            <person name="Kuo A."/>
            <person name="Thoen E."/>
            <person name="Andreopoulos B."/>
            <person name="Lu D."/>
            <person name="Skrede I."/>
            <person name="Drula E."/>
            <person name="Henrissat B."/>
            <person name="Morin E."/>
            <person name="Kohler A."/>
            <person name="Barry K."/>
            <person name="LaButti K."/>
            <person name="Morin E."/>
            <person name="Salamov A."/>
            <person name="Lipzen A."/>
            <person name="Mereny Z."/>
            <person name="Hegedus B."/>
            <person name="Baldrian P."/>
            <person name="Stursova M."/>
            <person name="Weitz H."/>
            <person name="Taylor A."/>
            <person name="Grigoriev I.V."/>
            <person name="Nagy L.G."/>
            <person name="Martin F."/>
            <person name="Kauserud H."/>
        </authorList>
    </citation>
    <scope>NUCLEOTIDE SEQUENCE</scope>
    <source>
        <strain evidence="2">CBHHK067</strain>
    </source>
</reference>
<evidence type="ECO:0000256" key="1">
    <source>
        <dbReference type="ARBA" id="ARBA00022801"/>
    </source>
</evidence>
<dbReference type="GO" id="GO:0016787">
    <property type="term" value="F:hydrolase activity"/>
    <property type="evidence" value="ECO:0007669"/>
    <property type="project" value="UniProtKB-KW"/>
</dbReference>
<dbReference type="Proteomes" id="UP001221757">
    <property type="component" value="Unassembled WGS sequence"/>
</dbReference>
<dbReference type="InterPro" id="IPR029058">
    <property type="entry name" value="AB_hydrolase_fold"/>
</dbReference>
<dbReference type="EMBL" id="JARKIE010000005">
    <property type="protein sequence ID" value="KAJ7707583.1"/>
    <property type="molecule type" value="Genomic_DNA"/>
</dbReference>
<protein>
    <recommendedName>
        <fullName evidence="4">Alpha/beta hydrolase fold-3 domain-containing protein</fullName>
    </recommendedName>
</protein>